<dbReference type="PROSITE" id="PS51471">
    <property type="entry name" value="FE2OG_OXY"/>
    <property type="match status" value="1"/>
</dbReference>
<keyword evidence="2" id="KW-0560">Oxidoreductase</keyword>
<evidence type="ECO:0000313" key="4">
    <source>
        <dbReference type="EMBL" id="KAK6527463.1"/>
    </source>
</evidence>
<sequence>MASTTGTDLVTGNGPRKILSNSIDLKPGDFSSIPILDLSLAFSPDLLDRKKCAEQLFDACTRVGFFYIKNHNVPEKVISDCFQCARDFFDLESEEKMKIYIKDSENYKGYTPLLGENTDPAGRGDLHEGFDIGYEYTPSSTSDSEHKMEGTNRWPEALPSIKAPVTKYFEHMVTLGKKLFQLFALSLDLEEEYFDRMVSGKGGIMRLLHYPPQKEDNVDMKQLGIGAHSDYECFTVLAQQEGIEALQVLNSSGEWVSAVPLEGTFVVNVGDSMARWTNDLYLSTIHRAINRTGVRRYSVPFFFGVDYETTIEVLESCTSESRPPKYKPINAGQYIKQRLNETY</sequence>
<dbReference type="Proteomes" id="UP001365542">
    <property type="component" value="Unassembled WGS sequence"/>
</dbReference>
<keyword evidence="5" id="KW-1185">Reference proteome</keyword>
<dbReference type="GO" id="GO:0046872">
    <property type="term" value="F:metal ion binding"/>
    <property type="evidence" value="ECO:0007669"/>
    <property type="project" value="UniProtKB-KW"/>
</dbReference>
<protein>
    <recommendedName>
        <fullName evidence="3">Fe2OG dioxygenase domain-containing protein</fullName>
    </recommendedName>
</protein>
<dbReference type="PRINTS" id="PR00682">
    <property type="entry name" value="IPNSYNTHASE"/>
</dbReference>
<dbReference type="Pfam" id="PF03171">
    <property type="entry name" value="2OG-FeII_Oxy"/>
    <property type="match status" value="1"/>
</dbReference>
<evidence type="ECO:0000256" key="2">
    <source>
        <dbReference type="RuleBase" id="RU003682"/>
    </source>
</evidence>
<dbReference type="AlphaFoldDB" id="A0AAV9WXQ5"/>
<dbReference type="SUPFAM" id="SSF51197">
    <property type="entry name" value="Clavaminate synthase-like"/>
    <property type="match status" value="1"/>
</dbReference>
<dbReference type="GO" id="GO:0016491">
    <property type="term" value="F:oxidoreductase activity"/>
    <property type="evidence" value="ECO:0007669"/>
    <property type="project" value="UniProtKB-KW"/>
</dbReference>
<dbReference type="Pfam" id="PF14226">
    <property type="entry name" value="DIOX_N"/>
    <property type="match status" value="1"/>
</dbReference>
<dbReference type="GO" id="GO:0044283">
    <property type="term" value="P:small molecule biosynthetic process"/>
    <property type="evidence" value="ECO:0007669"/>
    <property type="project" value="UniProtKB-ARBA"/>
</dbReference>
<accession>A0AAV9WXQ5</accession>
<dbReference type="InterPro" id="IPR005123">
    <property type="entry name" value="Oxoglu/Fe-dep_dioxygenase_dom"/>
</dbReference>
<comment type="caution">
    <text evidence="4">The sequence shown here is derived from an EMBL/GenBank/DDBJ whole genome shotgun (WGS) entry which is preliminary data.</text>
</comment>
<name>A0AAV9WXQ5_9PEZI</name>
<feature type="domain" description="Fe2OG dioxygenase" evidence="3">
    <location>
        <begin position="201"/>
        <end position="305"/>
    </location>
</feature>
<dbReference type="PANTHER" id="PTHR47990">
    <property type="entry name" value="2-OXOGLUTARATE (2OG) AND FE(II)-DEPENDENT OXYGENASE SUPERFAMILY PROTEIN-RELATED"/>
    <property type="match status" value="1"/>
</dbReference>
<evidence type="ECO:0000259" key="3">
    <source>
        <dbReference type="PROSITE" id="PS51471"/>
    </source>
</evidence>
<dbReference type="InterPro" id="IPR027443">
    <property type="entry name" value="IPNS-like_sf"/>
</dbReference>
<evidence type="ECO:0000313" key="5">
    <source>
        <dbReference type="Proteomes" id="UP001365542"/>
    </source>
</evidence>
<comment type="similarity">
    <text evidence="1 2">Belongs to the iron/ascorbate-dependent oxidoreductase family.</text>
</comment>
<organism evidence="4 5">
    <name type="scientific">Orbilia ellipsospora</name>
    <dbReference type="NCBI Taxonomy" id="2528407"/>
    <lineage>
        <taxon>Eukaryota</taxon>
        <taxon>Fungi</taxon>
        <taxon>Dikarya</taxon>
        <taxon>Ascomycota</taxon>
        <taxon>Pezizomycotina</taxon>
        <taxon>Orbiliomycetes</taxon>
        <taxon>Orbiliales</taxon>
        <taxon>Orbiliaceae</taxon>
        <taxon>Orbilia</taxon>
    </lineage>
</organism>
<evidence type="ECO:0000256" key="1">
    <source>
        <dbReference type="ARBA" id="ARBA00008056"/>
    </source>
</evidence>
<dbReference type="InterPro" id="IPR044861">
    <property type="entry name" value="IPNS-like_FE2OG_OXY"/>
</dbReference>
<proteinExistence type="inferred from homology"/>
<dbReference type="InterPro" id="IPR026992">
    <property type="entry name" value="DIOX_N"/>
</dbReference>
<dbReference type="InterPro" id="IPR050231">
    <property type="entry name" value="Iron_ascorbate_oxido_reductase"/>
</dbReference>
<reference evidence="4 5" key="1">
    <citation type="submission" date="2019-10" db="EMBL/GenBank/DDBJ databases">
        <authorList>
            <person name="Palmer J.M."/>
        </authorList>
    </citation>
    <scope>NUCLEOTIDE SEQUENCE [LARGE SCALE GENOMIC DNA]</scope>
    <source>
        <strain evidence="4 5">TWF694</strain>
    </source>
</reference>
<gene>
    <name evidence="4" type="ORF">TWF694_004452</name>
</gene>
<dbReference type="Gene3D" id="2.60.120.330">
    <property type="entry name" value="B-lactam Antibiotic, Isopenicillin N Synthase, Chain"/>
    <property type="match status" value="1"/>
</dbReference>
<keyword evidence="2" id="KW-0479">Metal-binding</keyword>
<dbReference type="EMBL" id="JAVHJO010000015">
    <property type="protein sequence ID" value="KAK6527463.1"/>
    <property type="molecule type" value="Genomic_DNA"/>
</dbReference>
<keyword evidence="2" id="KW-0408">Iron</keyword>